<dbReference type="EMBL" id="JAUEPS010000040">
    <property type="protein sequence ID" value="KAK0448994.1"/>
    <property type="molecule type" value="Genomic_DNA"/>
</dbReference>
<dbReference type="InterPro" id="IPR013762">
    <property type="entry name" value="Integrase-like_cat_sf"/>
</dbReference>
<comment type="caution">
    <text evidence="2">The sequence shown here is derived from an EMBL/GenBank/DDBJ whole genome shotgun (WGS) entry which is preliminary data.</text>
</comment>
<keyword evidence="1" id="KW-0233">DNA recombination</keyword>
<dbReference type="InterPro" id="IPR011010">
    <property type="entry name" value="DNA_brk_join_enz"/>
</dbReference>
<organism evidence="2 3">
    <name type="scientific">Armillaria tabescens</name>
    <name type="common">Ringless honey mushroom</name>
    <name type="synonym">Agaricus tabescens</name>
    <dbReference type="NCBI Taxonomy" id="1929756"/>
    <lineage>
        <taxon>Eukaryota</taxon>
        <taxon>Fungi</taxon>
        <taxon>Dikarya</taxon>
        <taxon>Basidiomycota</taxon>
        <taxon>Agaricomycotina</taxon>
        <taxon>Agaricomycetes</taxon>
        <taxon>Agaricomycetidae</taxon>
        <taxon>Agaricales</taxon>
        <taxon>Marasmiineae</taxon>
        <taxon>Physalacriaceae</taxon>
        <taxon>Desarmillaria</taxon>
    </lineage>
</organism>
<dbReference type="Proteomes" id="UP001175211">
    <property type="component" value="Unassembled WGS sequence"/>
</dbReference>
<protein>
    <submittedName>
        <fullName evidence="2">DNA breaking-rejoining enzyme</fullName>
    </submittedName>
</protein>
<dbReference type="GO" id="GO:0003677">
    <property type="term" value="F:DNA binding"/>
    <property type="evidence" value="ECO:0007669"/>
    <property type="project" value="InterPro"/>
</dbReference>
<reference evidence="2" key="1">
    <citation type="submission" date="2023-06" db="EMBL/GenBank/DDBJ databases">
        <authorList>
            <consortium name="Lawrence Berkeley National Laboratory"/>
            <person name="Ahrendt S."/>
            <person name="Sahu N."/>
            <person name="Indic B."/>
            <person name="Wong-Bajracharya J."/>
            <person name="Merenyi Z."/>
            <person name="Ke H.-M."/>
            <person name="Monk M."/>
            <person name="Kocsube S."/>
            <person name="Drula E."/>
            <person name="Lipzen A."/>
            <person name="Balint B."/>
            <person name="Henrissat B."/>
            <person name="Andreopoulos B."/>
            <person name="Martin F.M."/>
            <person name="Harder C.B."/>
            <person name="Rigling D."/>
            <person name="Ford K.L."/>
            <person name="Foster G.D."/>
            <person name="Pangilinan J."/>
            <person name="Papanicolaou A."/>
            <person name="Barry K."/>
            <person name="LaButti K."/>
            <person name="Viragh M."/>
            <person name="Koriabine M."/>
            <person name="Yan M."/>
            <person name="Riley R."/>
            <person name="Champramary S."/>
            <person name="Plett K.L."/>
            <person name="Tsai I.J."/>
            <person name="Slot J."/>
            <person name="Sipos G."/>
            <person name="Plett J."/>
            <person name="Nagy L.G."/>
            <person name="Grigoriev I.V."/>
        </authorList>
    </citation>
    <scope>NUCLEOTIDE SEQUENCE</scope>
    <source>
        <strain evidence="2">CCBAS 213</strain>
    </source>
</reference>
<dbReference type="InterPro" id="IPR052925">
    <property type="entry name" value="Phage_Integrase-like_Recomb"/>
</dbReference>
<gene>
    <name evidence="2" type="ORF">EV420DRAFT_1622206</name>
</gene>
<proteinExistence type="predicted"/>
<accession>A0AA39JUH7</accession>
<sequence length="337" mass="38959">MRQFNEFLVQEWFIQPGTDIFKQKVLDPKIDYYIIGFIMSKCDDCDMHGVDKGLKDVQRTYSHVQKIQAGTTYGFRTAGGRDNVAWNRENASGNPSISQLVSCYMVGLQKHKVAKGETPTSARAIGPDNLLQLYNFNHQPENWDNTKLSAANWCGGNMRHLLQAVYLVAFTCLLRIDEVLKIQVHDLHFYDDELDSTACMSVTLPFHKTNPYGKIPPFILRELPEHMVHLCPVRALAEWVSASNILYGYLFRRMDKRDRLITMEVFLELFRNNLWDLGIAPYAYGMHSFCHGGCQWLSVDLHWSLHQICEWGGWSTEFSHLTIVKYLISWNNNPMLQ</sequence>
<dbReference type="Gene3D" id="1.10.443.10">
    <property type="entry name" value="Intergrase catalytic core"/>
    <property type="match status" value="1"/>
</dbReference>
<evidence type="ECO:0000313" key="2">
    <source>
        <dbReference type="EMBL" id="KAK0448994.1"/>
    </source>
</evidence>
<name>A0AA39JUH7_ARMTA</name>
<dbReference type="SUPFAM" id="SSF56349">
    <property type="entry name" value="DNA breaking-rejoining enzymes"/>
    <property type="match status" value="1"/>
</dbReference>
<dbReference type="PANTHER" id="PTHR34605">
    <property type="entry name" value="PHAGE_INTEGRASE DOMAIN-CONTAINING PROTEIN"/>
    <property type="match status" value="1"/>
</dbReference>
<keyword evidence="3" id="KW-1185">Reference proteome</keyword>
<evidence type="ECO:0000313" key="3">
    <source>
        <dbReference type="Proteomes" id="UP001175211"/>
    </source>
</evidence>
<dbReference type="GO" id="GO:0015074">
    <property type="term" value="P:DNA integration"/>
    <property type="evidence" value="ECO:0007669"/>
    <property type="project" value="InterPro"/>
</dbReference>
<dbReference type="GO" id="GO:0006310">
    <property type="term" value="P:DNA recombination"/>
    <property type="evidence" value="ECO:0007669"/>
    <property type="project" value="UniProtKB-KW"/>
</dbReference>
<dbReference type="PANTHER" id="PTHR34605:SF4">
    <property type="entry name" value="DNA ADENINE METHYLTRANSFERASE"/>
    <property type="match status" value="1"/>
</dbReference>
<dbReference type="RefSeq" id="XP_060326709.1">
    <property type="nucleotide sequence ID" value="XM_060475783.1"/>
</dbReference>
<dbReference type="GeneID" id="85359331"/>
<evidence type="ECO:0000256" key="1">
    <source>
        <dbReference type="ARBA" id="ARBA00023172"/>
    </source>
</evidence>
<dbReference type="AlphaFoldDB" id="A0AA39JUH7"/>